<evidence type="ECO:0000256" key="4">
    <source>
        <dbReference type="ARBA" id="ARBA00023136"/>
    </source>
</evidence>
<evidence type="ECO:0000256" key="3">
    <source>
        <dbReference type="ARBA" id="ARBA00022989"/>
    </source>
</evidence>
<evidence type="ECO:0000313" key="8">
    <source>
        <dbReference type="Proteomes" id="UP000887013"/>
    </source>
</evidence>
<dbReference type="GO" id="GO:0022857">
    <property type="term" value="F:transmembrane transporter activity"/>
    <property type="evidence" value="ECO:0007669"/>
    <property type="project" value="InterPro"/>
</dbReference>
<dbReference type="Pfam" id="PF00083">
    <property type="entry name" value="Sugar_tr"/>
    <property type="match status" value="1"/>
</dbReference>
<dbReference type="Proteomes" id="UP000887013">
    <property type="component" value="Unassembled WGS sequence"/>
</dbReference>
<keyword evidence="2 5" id="KW-0812">Transmembrane</keyword>
<sequence>LTLCCEYIPGKKRGRIFFILSSVWALGVIVMLGVLYATTRPNNYHWRIFAAICTVPALFAMVMMRDLVERASGQLVRWNSIDV</sequence>
<keyword evidence="8" id="KW-1185">Reference proteome</keyword>
<dbReference type="Gene3D" id="1.20.1250.20">
    <property type="entry name" value="MFS general substrate transporter like domains"/>
    <property type="match status" value="1"/>
</dbReference>
<reference evidence="7" key="1">
    <citation type="submission" date="2020-08" db="EMBL/GenBank/DDBJ databases">
        <title>Multicomponent nature underlies the extraordinary mechanical properties of spider dragline silk.</title>
        <authorList>
            <person name="Kono N."/>
            <person name="Nakamura H."/>
            <person name="Mori M."/>
            <person name="Yoshida Y."/>
            <person name="Ohtoshi R."/>
            <person name="Malay A.D."/>
            <person name="Moran D.A.P."/>
            <person name="Tomita M."/>
            <person name="Numata K."/>
            <person name="Arakawa K."/>
        </authorList>
    </citation>
    <scope>NUCLEOTIDE SEQUENCE</scope>
</reference>
<keyword evidence="4 5" id="KW-0472">Membrane</keyword>
<accession>A0A8X6QWW1</accession>
<evidence type="ECO:0000256" key="2">
    <source>
        <dbReference type="ARBA" id="ARBA00022692"/>
    </source>
</evidence>
<gene>
    <name evidence="7" type="primary">svop_4</name>
    <name evidence="7" type="ORF">NPIL_211991</name>
</gene>
<dbReference type="InterPro" id="IPR020846">
    <property type="entry name" value="MFS_dom"/>
</dbReference>
<dbReference type="GO" id="GO:0016020">
    <property type="term" value="C:membrane"/>
    <property type="evidence" value="ECO:0007669"/>
    <property type="project" value="UniProtKB-SubCell"/>
</dbReference>
<dbReference type="SUPFAM" id="SSF103473">
    <property type="entry name" value="MFS general substrate transporter"/>
    <property type="match status" value="1"/>
</dbReference>
<protein>
    <submittedName>
        <fullName evidence="7">Synaptic vesicle 2-related protein</fullName>
    </submittedName>
</protein>
<feature type="non-terminal residue" evidence="7">
    <location>
        <position position="1"/>
    </location>
</feature>
<evidence type="ECO:0000259" key="6">
    <source>
        <dbReference type="PROSITE" id="PS50850"/>
    </source>
</evidence>
<feature type="domain" description="Major facilitator superfamily (MFS) profile" evidence="6">
    <location>
        <begin position="1"/>
        <end position="83"/>
    </location>
</feature>
<feature type="transmembrane region" description="Helical" evidence="5">
    <location>
        <begin position="16"/>
        <end position="38"/>
    </location>
</feature>
<dbReference type="InterPro" id="IPR005828">
    <property type="entry name" value="MFS_sugar_transport-like"/>
</dbReference>
<evidence type="ECO:0000256" key="1">
    <source>
        <dbReference type="ARBA" id="ARBA00004141"/>
    </source>
</evidence>
<keyword evidence="3 5" id="KW-1133">Transmembrane helix</keyword>
<comment type="subcellular location">
    <subcellularLocation>
        <location evidence="1">Membrane</location>
        <topology evidence="1">Multi-pass membrane protein</topology>
    </subcellularLocation>
</comment>
<feature type="transmembrane region" description="Helical" evidence="5">
    <location>
        <begin position="44"/>
        <end position="64"/>
    </location>
</feature>
<evidence type="ECO:0000256" key="5">
    <source>
        <dbReference type="SAM" id="Phobius"/>
    </source>
</evidence>
<dbReference type="EMBL" id="BMAW01085012">
    <property type="protein sequence ID" value="GFU41078.1"/>
    <property type="molecule type" value="Genomic_DNA"/>
</dbReference>
<name>A0A8X6QWW1_NEPPI</name>
<dbReference type="AlphaFoldDB" id="A0A8X6QWW1"/>
<dbReference type="InterPro" id="IPR036259">
    <property type="entry name" value="MFS_trans_sf"/>
</dbReference>
<proteinExistence type="predicted"/>
<comment type="caution">
    <text evidence="7">The sequence shown here is derived from an EMBL/GenBank/DDBJ whole genome shotgun (WGS) entry which is preliminary data.</text>
</comment>
<dbReference type="PROSITE" id="PS50850">
    <property type="entry name" value="MFS"/>
    <property type="match status" value="1"/>
</dbReference>
<organism evidence="7 8">
    <name type="scientific">Nephila pilipes</name>
    <name type="common">Giant wood spider</name>
    <name type="synonym">Nephila maculata</name>
    <dbReference type="NCBI Taxonomy" id="299642"/>
    <lineage>
        <taxon>Eukaryota</taxon>
        <taxon>Metazoa</taxon>
        <taxon>Ecdysozoa</taxon>
        <taxon>Arthropoda</taxon>
        <taxon>Chelicerata</taxon>
        <taxon>Arachnida</taxon>
        <taxon>Araneae</taxon>
        <taxon>Araneomorphae</taxon>
        <taxon>Entelegynae</taxon>
        <taxon>Araneoidea</taxon>
        <taxon>Nephilidae</taxon>
        <taxon>Nephila</taxon>
    </lineage>
</organism>
<evidence type="ECO:0000313" key="7">
    <source>
        <dbReference type="EMBL" id="GFU41078.1"/>
    </source>
</evidence>